<organism evidence="3 4">
    <name type="scientific">Zymoseptoria tritici (strain ST99CH_3D7)</name>
    <dbReference type="NCBI Taxonomy" id="1276538"/>
    <lineage>
        <taxon>Eukaryota</taxon>
        <taxon>Fungi</taxon>
        <taxon>Dikarya</taxon>
        <taxon>Ascomycota</taxon>
        <taxon>Pezizomycotina</taxon>
        <taxon>Dothideomycetes</taxon>
        <taxon>Dothideomycetidae</taxon>
        <taxon>Mycosphaerellales</taxon>
        <taxon>Mycosphaerellaceae</taxon>
        <taxon>Zymoseptoria</taxon>
    </lineage>
</organism>
<dbReference type="EMBL" id="LT853692">
    <property type="protein sequence ID" value="SMQ44970.1"/>
    <property type="molecule type" value="Genomic_DNA"/>
</dbReference>
<dbReference type="PANTHER" id="PTHR39611">
    <property type="entry name" value="HYDROXYPROLINE-RICH GLYCOPROTEIN DZ-HRGP-RELATED"/>
    <property type="match status" value="1"/>
</dbReference>
<feature type="compositionally biased region" description="Low complexity" evidence="1">
    <location>
        <begin position="413"/>
        <end position="423"/>
    </location>
</feature>
<feature type="domain" description="DUF7514" evidence="2">
    <location>
        <begin position="41"/>
        <end position="203"/>
    </location>
</feature>
<dbReference type="AlphaFoldDB" id="A0A1X7RCL3"/>
<accession>A0A1X7RCL3</accession>
<feature type="compositionally biased region" description="Low complexity" evidence="1">
    <location>
        <begin position="1"/>
        <end position="20"/>
    </location>
</feature>
<evidence type="ECO:0000313" key="3">
    <source>
        <dbReference type="EMBL" id="SMQ44970.1"/>
    </source>
</evidence>
<sequence length="710" mass="79211">MVSSTASAGPQPAPAAGSNPSTPPDAHEADVENREAYEYWGYLFKSDKTGTDKLKALLRGLKQVMNDKYETSDQPDLTPNQLAHFYRDLHGNYDQLFLGTPHESIAFIYKSLGCLHSLQPAHHTHATAFTDPTVPALKTEGWIMWQTIQVLLGPEEHSTFLREAVEQWDVKDVQTGESFPKILPRECFPREPDRHMVAWYEGVSERLRREAEEEEKHKQVEVHYEPDQRRLHGRLRPSSRKDADGGGTDDEGSVDSRGPALAYFRNPLYRHVDGRPSIVRQQSKRPTLSPRQTMIDKGKEAASTFSRIARNVGSPHLWDGRGGSRSGSHDTRRRKSHPDSRLHHSTSPPDDDVLLPTSTRESYDSHHRSSQGSHRTHRRKGSSPLERPVSVSSTADDEWWENDSDKSPVYSPAAAAASASIRHTSSHSHSHFRPEVVGSPLRHSRSEEPTPSVPVHDTGDYFSTNVPVETEEGESRPPTQDHEPGDAPPPLHQRGTTPPPVPAPNGVGVMFGPSAGPLFASTVAAAVPPRGGSGQGGRAPFSPPMGLGGMHRHRHTQSLGPKASPQRTRFEDSPPREERRERFDDGREPSSDRYRHRHEHGHRSRDRDWDRGDRDRDRHAPPPGDRSRRSGESSRHSHSRKSSRRYESPRGYDDDEDLPSPEEFRDEKFDDGRRGSRGGGGGGRGSRPISGEAGVKGRRYPEQSPWGRGG</sequence>
<dbReference type="Proteomes" id="UP000215127">
    <property type="component" value="Chromosome 1"/>
</dbReference>
<reference evidence="3 4" key="1">
    <citation type="submission" date="2016-06" db="EMBL/GenBank/DDBJ databases">
        <authorList>
            <person name="Kjaerup R.B."/>
            <person name="Dalgaard T.S."/>
            <person name="Juul-Madsen H.R."/>
        </authorList>
    </citation>
    <scope>NUCLEOTIDE SEQUENCE [LARGE SCALE GENOMIC DNA]</scope>
</reference>
<dbReference type="Pfam" id="PF24355">
    <property type="entry name" value="DUF7514"/>
    <property type="match status" value="1"/>
</dbReference>
<feature type="compositionally biased region" description="Basic and acidic residues" evidence="1">
    <location>
        <begin position="211"/>
        <end position="230"/>
    </location>
</feature>
<dbReference type="InterPro" id="IPR055936">
    <property type="entry name" value="DUF7514"/>
</dbReference>
<feature type="region of interest" description="Disordered" evidence="1">
    <location>
        <begin position="211"/>
        <end position="259"/>
    </location>
</feature>
<protein>
    <recommendedName>
        <fullName evidence="2">DUF7514 domain-containing protein</fullName>
    </recommendedName>
</protein>
<evidence type="ECO:0000259" key="2">
    <source>
        <dbReference type="Pfam" id="PF24355"/>
    </source>
</evidence>
<evidence type="ECO:0000313" key="4">
    <source>
        <dbReference type="Proteomes" id="UP000215127"/>
    </source>
</evidence>
<feature type="region of interest" description="Disordered" evidence="1">
    <location>
        <begin position="273"/>
        <end position="710"/>
    </location>
</feature>
<feature type="compositionally biased region" description="Basic and acidic residues" evidence="1">
    <location>
        <begin position="605"/>
        <end position="635"/>
    </location>
</feature>
<proteinExistence type="predicted"/>
<evidence type="ECO:0000256" key="1">
    <source>
        <dbReference type="SAM" id="MobiDB-lite"/>
    </source>
</evidence>
<name>A0A1X7RCL3_ZYMT9</name>
<feature type="compositionally biased region" description="Pro residues" evidence="1">
    <location>
        <begin position="486"/>
        <end position="503"/>
    </location>
</feature>
<feature type="compositionally biased region" description="Basic and acidic residues" evidence="1">
    <location>
        <begin position="568"/>
        <end position="593"/>
    </location>
</feature>
<feature type="compositionally biased region" description="Basic residues" evidence="1">
    <location>
        <begin position="594"/>
        <end position="604"/>
    </location>
</feature>
<feature type="region of interest" description="Disordered" evidence="1">
    <location>
        <begin position="1"/>
        <end position="31"/>
    </location>
</feature>
<feature type="compositionally biased region" description="Polar residues" evidence="1">
    <location>
        <begin position="279"/>
        <end position="292"/>
    </location>
</feature>
<keyword evidence="4" id="KW-1185">Reference proteome</keyword>
<feature type="compositionally biased region" description="Basic and acidic residues" evidence="1">
    <location>
        <begin position="473"/>
        <end position="485"/>
    </location>
</feature>
<feature type="compositionally biased region" description="Basic and acidic residues" evidence="1">
    <location>
        <begin position="662"/>
        <end position="674"/>
    </location>
</feature>
<gene>
    <name evidence="3" type="ORF">ZT3D7_G114</name>
</gene>
<dbReference type="PANTHER" id="PTHR39611:SF2">
    <property type="entry name" value="HYDROXYPROLINE-RICH GLYCOPROTEIN DZ-HRGP"/>
    <property type="match status" value="1"/>
</dbReference>